<feature type="compositionally biased region" description="Polar residues" evidence="8">
    <location>
        <begin position="359"/>
        <end position="378"/>
    </location>
</feature>
<evidence type="ECO:0000313" key="11">
    <source>
        <dbReference type="Proteomes" id="UP000002533"/>
    </source>
</evidence>
<dbReference type="Proteomes" id="UP000002533">
    <property type="component" value="Chromosome"/>
</dbReference>
<dbReference type="PIRSF" id="PIRSF006621">
    <property type="entry name" value="Dus"/>
    <property type="match status" value="1"/>
</dbReference>
<comment type="similarity">
    <text evidence="5">Belongs to the dus family.</text>
</comment>
<evidence type="ECO:0000256" key="7">
    <source>
        <dbReference type="PIRSR" id="PIRSR006621-2"/>
    </source>
</evidence>
<comment type="function">
    <text evidence="5">Catalyzes the synthesis of 5,6-dihydrouridine (D), a modified base found in the D-loop of most tRNAs, via the reduction of the C5-C6 double bond in target uridines.</text>
</comment>
<feature type="binding site" evidence="7">
    <location>
        <position position="78"/>
    </location>
    <ligand>
        <name>FMN</name>
        <dbReference type="ChEBI" id="CHEBI:58210"/>
    </ligand>
</feature>
<dbReference type="GO" id="GO:0050660">
    <property type="term" value="F:flavin adenine dinucleotide binding"/>
    <property type="evidence" value="ECO:0007669"/>
    <property type="project" value="InterPro"/>
</dbReference>
<evidence type="ECO:0000256" key="4">
    <source>
        <dbReference type="ARBA" id="ARBA00023002"/>
    </source>
</evidence>
<keyword evidence="7" id="KW-0547">Nucleotide-binding</keyword>
<dbReference type="eggNOG" id="COG0042">
    <property type="taxonomic scope" value="Bacteria"/>
</dbReference>
<sequence length="378" mass="42231">MSMPQVSLPQSLQKDQPFTALAPMQDVTNLWFMKVIAHYGSPDYFFTEYFRVNDTSRLNRGILAAITENDTGRPVFAQMIGESIPDLVRTAKELCHYDIAGVDLNMGCPAPRIYRKNVGGGLLLSPGKVEQILAELRQAVSDRPLTVKMRVGFENTDTFYEILDIVNRHNIDLLSLHGRTVKDMYHGAVKYDLIAEAVKRVDCPVLANGNIHSATTALEVLERTGAAGVMVGRWAIGNPWLFNQIRQALRGEPITPVPLVEVRNYIDRLWQTPTAATMPERSRVGYLKMFLNYIALSVDAEGQFLRLMRRTQTEVEMFNLCDRFLLSDLTQTLALAPYSGVGEQGSREQGAGEKVFSLPCSSTSSVNSPQSKNLDFDH</sequence>
<protein>
    <recommendedName>
        <fullName evidence="5">tRNA-dihydrouridine synthase</fullName>
        <ecNumber evidence="5">1.3.1.-</ecNumber>
    </recommendedName>
</protein>
<evidence type="ECO:0000256" key="5">
    <source>
        <dbReference type="PIRNR" id="PIRNR006621"/>
    </source>
</evidence>
<dbReference type="GO" id="GO:0003723">
    <property type="term" value="F:RNA binding"/>
    <property type="evidence" value="ECO:0007669"/>
    <property type="project" value="TreeGrafter"/>
</dbReference>
<accession>Q3MB47</accession>
<dbReference type="InterPro" id="IPR035587">
    <property type="entry name" value="DUS-like_FMN-bd"/>
</dbReference>
<keyword evidence="1 5" id="KW-0285">Flavoprotein</keyword>
<dbReference type="HOGENOM" id="CLU_013299_0_3_3"/>
<dbReference type="EMBL" id="CP000117">
    <property type="protein sequence ID" value="ABA21789.1"/>
    <property type="molecule type" value="Genomic_DNA"/>
</dbReference>
<gene>
    <name evidence="10" type="ordered locus">Ava_2169</name>
</gene>
<keyword evidence="4 5" id="KW-0560">Oxidoreductase</keyword>
<feature type="region of interest" description="Disordered" evidence="8">
    <location>
        <begin position="342"/>
        <end position="378"/>
    </location>
</feature>
<dbReference type="InterPro" id="IPR013785">
    <property type="entry name" value="Aldolase_TIM"/>
</dbReference>
<dbReference type="PANTHER" id="PTHR45846:SF1">
    <property type="entry name" value="TRNA-DIHYDROURIDINE(47) SYNTHASE [NAD(P)(+)]-LIKE"/>
    <property type="match status" value="1"/>
</dbReference>
<evidence type="ECO:0000313" key="10">
    <source>
        <dbReference type="EMBL" id="ABA21789.1"/>
    </source>
</evidence>
<evidence type="ECO:0000256" key="6">
    <source>
        <dbReference type="PIRSR" id="PIRSR006621-1"/>
    </source>
</evidence>
<dbReference type="STRING" id="240292.Ava_2169"/>
<dbReference type="KEGG" id="ava:Ava_2169"/>
<keyword evidence="2 5" id="KW-0288">FMN</keyword>
<dbReference type="GO" id="GO:0017150">
    <property type="term" value="F:tRNA dihydrouridine synthase activity"/>
    <property type="evidence" value="ECO:0007669"/>
    <property type="project" value="InterPro"/>
</dbReference>
<dbReference type="PANTHER" id="PTHR45846">
    <property type="entry name" value="TRNA-DIHYDROURIDINE(47) SYNTHASE [NAD(P)(+)]-LIKE"/>
    <property type="match status" value="1"/>
</dbReference>
<dbReference type="Gene3D" id="3.20.20.70">
    <property type="entry name" value="Aldolase class I"/>
    <property type="match status" value="1"/>
</dbReference>
<keyword evidence="3 5" id="KW-0819">tRNA processing</keyword>
<dbReference type="SUPFAM" id="SSF51395">
    <property type="entry name" value="FMN-linked oxidoreductases"/>
    <property type="match status" value="1"/>
</dbReference>
<feature type="binding site" evidence="7">
    <location>
        <begin position="232"/>
        <end position="233"/>
    </location>
    <ligand>
        <name>FMN</name>
        <dbReference type="ChEBI" id="CHEBI:58210"/>
    </ligand>
</feature>
<dbReference type="Pfam" id="PF01207">
    <property type="entry name" value="Dus"/>
    <property type="match status" value="1"/>
</dbReference>
<organism evidence="10 11">
    <name type="scientific">Trichormus variabilis (strain ATCC 29413 / PCC 7937)</name>
    <name type="common">Anabaena variabilis</name>
    <dbReference type="NCBI Taxonomy" id="240292"/>
    <lineage>
        <taxon>Bacteria</taxon>
        <taxon>Bacillati</taxon>
        <taxon>Cyanobacteriota</taxon>
        <taxon>Cyanophyceae</taxon>
        <taxon>Nostocales</taxon>
        <taxon>Nostocaceae</taxon>
        <taxon>Trichormus</taxon>
    </lineage>
</organism>
<evidence type="ECO:0000256" key="1">
    <source>
        <dbReference type="ARBA" id="ARBA00022630"/>
    </source>
</evidence>
<evidence type="ECO:0000259" key="9">
    <source>
        <dbReference type="Pfam" id="PF01207"/>
    </source>
</evidence>
<feature type="binding site" evidence="7">
    <location>
        <position position="177"/>
    </location>
    <ligand>
        <name>FMN</name>
        <dbReference type="ChEBI" id="CHEBI:58210"/>
    </ligand>
</feature>
<evidence type="ECO:0000256" key="8">
    <source>
        <dbReference type="SAM" id="MobiDB-lite"/>
    </source>
</evidence>
<dbReference type="EC" id="1.3.1.-" evidence="5"/>
<dbReference type="CDD" id="cd02801">
    <property type="entry name" value="DUS_like_FMN"/>
    <property type="match status" value="1"/>
</dbReference>
<evidence type="ECO:0000256" key="3">
    <source>
        <dbReference type="ARBA" id="ARBA00022694"/>
    </source>
</evidence>
<feature type="domain" description="DUS-like FMN-binding" evidence="9">
    <location>
        <begin position="21"/>
        <end position="317"/>
    </location>
</feature>
<reference evidence="11" key="1">
    <citation type="journal article" date="2014" name="Stand. Genomic Sci.">
        <title>Complete genome sequence of Anabaena variabilis ATCC 29413.</title>
        <authorList>
            <person name="Thiel T."/>
            <person name="Pratte B.S."/>
            <person name="Zhong J."/>
            <person name="Goodwin L."/>
            <person name="Copeland A."/>
            <person name="Lucas S."/>
            <person name="Han C."/>
            <person name="Pitluck S."/>
            <person name="Land M.L."/>
            <person name="Kyrpides N.C."/>
            <person name="Woyke T."/>
        </authorList>
    </citation>
    <scope>NUCLEOTIDE SEQUENCE [LARGE SCALE GENOMIC DNA]</scope>
    <source>
        <strain evidence="11">ATCC 29413 / PCC 7937</strain>
    </source>
</reference>
<feature type="active site" description="Proton donor" evidence="6">
    <location>
        <position position="108"/>
    </location>
</feature>
<dbReference type="InterPro" id="IPR001269">
    <property type="entry name" value="DUS_fam"/>
</dbReference>
<name>Q3MB47_TRIV2</name>
<evidence type="ECO:0000256" key="2">
    <source>
        <dbReference type="ARBA" id="ARBA00022643"/>
    </source>
</evidence>
<feature type="binding site" evidence="7">
    <location>
        <position position="148"/>
    </location>
    <ligand>
        <name>FMN</name>
        <dbReference type="ChEBI" id="CHEBI:58210"/>
    </ligand>
</feature>
<proteinExistence type="inferred from homology"/>
<comment type="cofactor">
    <cofactor evidence="5 7">
        <name>FMN</name>
        <dbReference type="ChEBI" id="CHEBI:58210"/>
    </cofactor>
</comment>
<dbReference type="AlphaFoldDB" id="Q3MB47"/>